<dbReference type="Pfam" id="PF03929">
    <property type="entry name" value="PepSY_TM"/>
    <property type="match status" value="1"/>
</dbReference>
<dbReference type="PANTHER" id="PTHR34219">
    <property type="entry name" value="IRON-REGULATED INNER MEMBRANE PROTEIN-RELATED"/>
    <property type="match status" value="1"/>
</dbReference>
<dbReference type="Proteomes" id="UP000251835">
    <property type="component" value="Unassembled WGS sequence"/>
</dbReference>
<dbReference type="AlphaFoldDB" id="A0A7L4UNU0"/>
<name>A0A7L4UNU0_BALHA</name>
<dbReference type="PANTHER" id="PTHR34219:SF6">
    <property type="entry name" value="BLR3280 PROTEIN"/>
    <property type="match status" value="1"/>
</dbReference>
<sequence length="481" mass="56812">MKKLKKIIIKSHRILGSILSLVFLVWFISGFVMIYSGFPKPDKEKAFVAQESLSKYADKIKSLSIDSIAPQNATLAVLHQKPVYLHRYKAIDATTLSPVSSFKTEALDNLIKKNYKANIKKKKIINDYDSWIPWARYSNYFPIHKYYLDDKEKTVVYLSEKTGTVVQETTEKKRWLARFGAIPHWLYFKDLRVNQGLWSQVVIWLSGIGSIMCLLGLVVGIYQSRKWRKAKKKGLFGISPYKKKWFRWHHIVGMTFGVFVFTFVFSGMMSMMSVPQWVISQKKEINFRKMWYEPANTIEQFTLPLADLLTNKEFQDIKTIQFRKFNNTPYYLFQKKYKKPIWIDASNTDAKQKEFSEGEILDLAKKKFKEHKFSHEIINETDGYYNTSEKIIKLKFNDTDKSWFYIPVENPINTRLYDKNRRLGRWLYKGLHTFNFPAFEGIEWLRKTMLIILSVFGTIVSLTGVVLGYRYFRRKAKKLRN</sequence>
<dbReference type="InterPro" id="IPR005625">
    <property type="entry name" value="PepSY-ass_TM"/>
</dbReference>
<evidence type="ECO:0000313" key="3">
    <source>
        <dbReference type="Proteomes" id="UP000251835"/>
    </source>
</evidence>
<feature type="transmembrane region" description="Helical" evidence="1">
    <location>
        <begin position="12"/>
        <end position="35"/>
    </location>
</feature>
<feature type="transmembrane region" description="Helical" evidence="1">
    <location>
        <begin position="201"/>
        <end position="222"/>
    </location>
</feature>
<keyword evidence="3" id="KW-1185">Reference proteome</keyword>
<keyword evidence="1" id="KW-0472">Membrane</keyword>
<keyword evidence="1 2" id="KW-0812">Transmembrane</keyword>
<evidence type="ECO:0000313" key="2">
    <source>
        <dbReference type="EMBL" id="PVX49998.1"/>
    </source>
</evidence>
<gene>
    <name evidence="2" type="ORF">C7377_1643</name>
</gene>
<dbReference type="OrthoDB" id="9760788at2"/>
<protein>
    <submittedName>
        <fullName evidence="2">PepSY-associated transmembrane protein</fullName>
    </submittedName>
</protein>
<feature type="transmembrane region" description="Helical" evidence="1">
    <location>
        <begin position="449"/>
        <end position="472"/>
    </location>
</feature>
<keyword evidence="1" id="KW-1133">Transmembrane helix</keyword>
<accession>A0A7L4UNU0</accession>
<dbReference type="EMBL" id="QENZ01000005">
    <property type="protein sequence ID" value="PVX49998.1"/>
    <property type="molecule type" value="Genomic_DNA"/>
</dbReference>
<feature type="transmembrane region" description="Helical" evidence="1">
    <location>
        <begin position="251"/>
        <end position="272"/>
    </location>
</feature>
<evidence type="ECO:0000256" key="1">
    <source>
        <dbReference type="SAM" id="Phobius"/>
    </source>
</evidence>
<comment type="caution">
    <text evidence="2">The sequence shown here is derived from an EMBL/GenBank/DDBJ whole genome shotgun (WGS) entry which is preliminary data.</text>
</comment>
<dbReference type="RefSeq" id="WP_116496861.1">
    <property type="nucleotide sequence ID" value="NZ_QENZ01000005.1"/>
</dbReference>
<reference evidence="2 3" key="1">
    <citation type="submission" date="2018-05" db="EMBL/GenBank/DDBJ databases">
        <title>Genomic Encyclopedia of Type Strains, Phase IV (KMG-IV): sequencing the most valuable type-strain genomes for metagenomic binning, comparative biology and taxonomic classification.</title>
        <authorList>
            <person name="Goeker M."/>
        </authorList>
    </citation>
    <scope>NUCLEOTIDE SEQUENCE [LARGE SCALE GENOMIC DNA]</scope>
    <source>
        <strain evidence="2 3">DSM 28579</strain>
    </source>
</reference>
<proteinExistence type="predicted"/>
<organism evidence="2 3">
    <name type="scientific">Balneicella halophila</name>
    <dbReference type="NCBI Taxonomy" id="1537566"/>
    <lineage>
        <taxon>Bacteria</taxon>
        <taxon>Pseudomonadati</taxon>
        <taxon>Bacteroidota</taxon>
        <taxon>Bacteroidia</taxon>
        <taxon>Bacteroidales</taxon>
        <taxon>Balneicellaceae</taxon>
        <taxon>Balneicella</taxon>
    </lineage>
</organism>